<evidence type="ECO:0000259" key="12">
    <source>
        <dbReference type="PROSITE" id="PS50011"/>
    </source>
</evidence>
<dbReference type="PROSITE" id="PS00107">
    <property type="entry name" value="PROTEIN_KINASE_ATP"/>
    <property type="match status" value="1"/>
</dbReference>
<dbReference type="PANTHER" id="PTHR43289:SF34">
    <property type="entry name" value="SERINE_THREONINE-PROTEIN KINASE YBDM-RELATED"/>
    <property type="match status" value="1"/>
</dbReference>
<dbReference type="PROSITE" id="PS51178">
    <property type="entry name" value="PASTA"/>
    <property type="match status" value="3"/>
</dbReference>
<keyword evidence="4 9" id="KW-0547">Nucleotide-binding</keyword>
<dbReference type="EC" id="2.7.11.1" evidence="1"/>
<feature type="region of interest" description="Disordered" evidence="10">
    <location>
        <begin position="548"/>
        <end position="586"/>
    </location>
</feature>
<sequence>MIEPGYILNERYKLLKTLGEGGMANVYLAHDLILDRDVAVKVLRLDLQNDPDTKRRFQREAMATTELVHPNIVSIYDVGESNDQQYLVMEYVRGSDLKKYIVEHFPIPYQRVIDIMEQILAGIQVAHDHNIIHRDLKPQNIMIDQDGNAKITDFGIAVALSDNSMTQTNSLLGSVHYLSPEQARGSMPTRQSDIYALGIILFEMLTGTVPFEGDSAVSIALKHFQEDMPSVREFDPRIPQALENVVLKATAKDPANRYTSADAMAADLKTALSPARAHEEKFVPDASDLDETKVMPMVGSSAAAQPVHAATTTPTPQAAERPADAPKQRPKKTGKHGWKKYWPFVLAGVIVAAIILFVVLSLTGGSKEATVPELTGMSRTQAESALEAADLVLGQETKQASSKVAKDKVIKSDPNAGSSVKSGSTVDIIVSSGDKKYKLGDYVGDQYSTIKKRLEKAGFTVKRKRRASNEIPAGEIMAQSLDPGTSVVPDGKTITLTVSSGSATVAMPDFSGQSEGQVSAWATAHGMTLKINTAYNDSVASGQLISQDPQAGSDLQRGDSISVTFSKGQDPASASSSSSDATQSATRTVQLEYMPAASSSSASGASGNAANQITIYLQDSTHSLSSVYKTMTITANQTITLNFTLKNGQTGAYRIENNGSVVQSEDNISGD</sequence>
<dbReference type="SUPFAM" id="SSF56112">
    <property type="entry name" value="Protein kinase-like (PK-like)"/>
    <property type="match status" value="1"/>
</dbReference>
<dbReference type="Proteomes" id="UP001597212">
    <property type="component" value="Unassembled WGS sequence"/>
</dbReference>
<evidence type="ECO:0000256" key="8">
    <source>
        <dbReference type="ARBA" id="ARBA00048679"/>
    </source>
</evidence>
<dbReference type="PROSITE" id="PS50011">
    <property type="entry name" value="PROTEIN_KINASE_DOM"/>
    <property type="match status" value="1"/>
</dbReference>
<keyword evidence="11" id="KW-0812">Transmembrane</keyword>
<dbReference type="NCBIfam" id="NF033483">
    <property type="entry name" value="PknB_PASTA_kin"/>
    <property type="match status" value="1"/>
</dbReference>
<evidence type="ECO:0000259" key="13">
    <source>
        <dbReference type="PROSITE" id="PS51178"/>
    </source>
</evidence>
<organism evidence="14 15">
    <name type="scientific">Lacticaseibacillus hegangensis</name>
    <dbReference type="NCBI Taxonomy" id="2486010"/>
    <lineage>
        <taxon>Bacteria</taxon>
        <taxon>Bacillati</taxon>
        <taxon>Bacillota</taxon>
        <taxon>Bacilli</taxon>
        <taxon>Lactobacillales</taxon>
        <taxon>Lactobacillaceae</taxon>
        <taxon>Lacticaseibacillus</taxon>
    </lineage>
</organism>
<evidence type="ECO:0000313" key="14">
    <source>
        <dbReference type="EMBL" id="MFD1440029.1"/>
    </source>
</evidence>
<keyword evidence="11" id="KW-1133">Transmembrane helix</keyword>
<feature type="region of interest" description="Disordered" evidence="10">
    <location>
        <begin position="300"/>
        <end position="336"/>
    </location>
</feature>
<comment type="catalytic activity">
    <reaction evidence="8">
        <text>L-seryl-[protein] + ATP = O-phospho-L-seryl-[protein] + ADP + H(+)</text>
        <dbReference type="Rhea" id="RHEA:17989"/>
        <dbReference type="Rhea" id="RHEA-COMP:9863"/>
        <dbReference type="Rhea" id="RHEA-COMP:11604"/>
        <dbReference type="ChEBI" id="CHEBI:15378"/>
        <dbReference type="ChEBI" id="CHEBI:29999"/>
        <dbReference type="ChEBI" id="CHEBI:30616"/>
        <dbReference type="ChEBI" id="CHEBI:83421"/>
        <dbReference type="ChEBI" id="CHEBI:456216"/>
        <dbReference type="EC" id="2.7.11.1"/>
    </reaction>
</comment>
<keyword evidence="6 9" id="KW-0067">ATP-binding</keyword>
<evidence type="ECO:0000256" key="10">
    <source>
        <dbReference type="SAM" id="MobiDB-lite"/>
    </source>
</evidence>
<feature type="binding site" evidence="9">
    <location>
        <position position="41"/>
    </location>
    <ligand>
        <name>ATP</name>
        <dbReference type="ChEBI" id="CHEBI:30616"/>
    </ligand>
</feature>
<feature type="domain" description="PASTA" evidence="13">
    <location>
        <begin position="501"/>
        <end position="567"/>
    </location>
</feature>
<dbReference type="CDD" id="cd14014">
    <property type="entry name" value="STKc_PknB_like"/>
    <property type="match status" value="1"/>
</dbReference>
<evidence type="ECO:0000313" key="15">
    <source>
        <dbReference type="Proteomes" id="UP001597212"/>
    </source>
</evidence>
<dbReference type="InterPro" id="IPR011009">
    <property type="entry name" value="Kinase-like_dom_sf"/>
</dbReference>
<dbReference type="GO" id="GO:0016301">
    <property type="term" value="F:kinase activity"/>
    <property type="evidence" value="ECO:0007669"/>
    <property type="project" value="UniProtKB-KW"/>
</dbReference>
<feature type="domain" description="Protein kinase" evidence="12">
    <location>
        <begin position="12"/>
        <end position="272"/>
    </location>
</feature>
<keyword evidence="3" id="KW-0808">Transferase</keyword>
<accession>A0ABW4CRL7</accession>
<dbReference type="InterPro" id="IPR017441">
    <property type="entry name" value="Protein_kinase_ATP_BS"/>
</dbReference>
<feature type="transmembrane region" description="Helical" evidence="11">
    <location>
        <begin position="341"/>
        <end position="362"/>
    </location>
</feature>
<reference evidence="15" key="1">
    <citation type="journal article" date="2019" name="Int. J. Syst. Evol. Microbiol.">
        <title>The Global Catalogue of Microorganisms (GCM) 10K type strain sequencing project: providing services to taxonomists for standard genome sequencing and annotation.</title>
        <authorList>
            <consortium name="The Broad Institute Genomics Platform"/>
            <consortium name="The Broad Institute Genome Sequencing Center for Infectious Disease"/>
            <person name="Wu L."/>
            <person name="Ma J."/>
        </authorList>
    </citation>
    <scope>NUCLEOTIDE SEQUENCE [LARGE SCALE GENOMIC DNA]</scope>
    <source>
        <strain evidence="15">CCM 8912</strain>
    </source>
</reference>
<feature type="compositionally biased region" description="Low complexity" evidence="10">
    <location>
        <begin position="569"/>
        <end position="586"/>
    </location>
</feature>
<dbReference type="PANTHER" id="PTHR43289">
    <property type="entry name" value="MITOGEN-ACTIVATED PROTEIN KINASE KINASE KINASE 20-RELATED"/>
    <property type="match status" value="1"/>
</dbReference>
<comment type="caution">
    <text evidence="14">The sequence shown here is derived from an EMBL/GenBank/DDBJ whole genome shotgun (WGS) entry which is preliminary data.</text>
</comment>
<dbReference type="PROSITE" id="PS00108">
    <property type="entry name" value="PROTEIN_KINASE_ST"/>
    <property type="match status" value="1"/>
</dbReference>
<evidence type="ECO:0000256" key="1">
    <source>
        <dbReference type="ARBA" id="ARBA00012513"/>
    </source>
</evidence>
<evidence type="ECO:0000256" key="5">
    <source>
        <dbReference type="ARBA" id="ARBA00022777"/>
    </source>
</evidence>
<keyword evidence="5 14" id="KW-0418">Kinase</keyword>
<dbReference type="Gene3D" id="3.30.200.20">
    <property type="entry name" value="Phosphorylase Kinase, domain 1"/>
    <property type="match status" value="1"/>
</dbReference>
<dbReference type="SMART" id="SM00220">
    <property type="entry name" value="S_TKc"/>
    <property type="match status" value="1"/>
</dbReference>
<gene>
    <name evidence="14" type="primary">pknB</name>
    <name evidence="14" type="ORF">ACFQ5K_01305</name>
</gene>
<dbReference type="RefSeq" id="WP_125756283.1">
    <property type="nucleotide sequence ID" value="NZ_JBHTOK010000005.1"/>
</dbReference>
<dbReference type="Gene3D" id="3.30.10.20">
    <property type="match status" value="3"/>
</dbReference>
<evidence type="ECO:0000256" key="6">
    <source>
        <dbReference type="ARBA" id="ARBA00022840"/>
    </source>
</evidence>
<dbReference type="InterPro" id="IPR005543">
    <property type="entry name" value="PASTA_dom"/>
</dbReference>
<dbReference type="SMART" id="SM00740">
    <property type="entry name" value="PASTA"/>
    <property type="match status" value="3"/>
</dbReference>
<feature type="compositionally biased region" description="Low complexity" evidence="10">
    <location>
        <begin position="302"/>
        <end position="320"/>
    </location>
</feature>
<dbReference type="Pfam" id="PF03793">
    <property type="entry name" value="PASTA"/>
    <property type="match status" value="3"/>
</dbReference>
<keyword evidence="15" id="KW-1185">Reference proteome</keyword>
<evidence type="ECO:0000256" key="9">
    <source>
        <dbReference type="PROSITE-ProRule" id="PRU10141"/>
    </source>
</evidence>
<evidence type="ECO:0000256" key="7">
    <source>
        <dbReference type="ARBA" id="ARBA00047899"/>
    </source>
</evidence>
<dbReference type="Gene3D" id="2.60.40.2560">
    <property type="match status" value="1"/>
</dbReference>
<proteinExistence type="predicted"/>
<name>A0ABW4CRL7_9LACO</name>
<dbReference type="Pfam" id="PF00069">
    <property type="entry name" value="Pkinase"/>
    <property type="match status" value="1"/>
</dbReference>
<feature type="domain" description="PASTA" evidence="13">
    <location>
        <begin position="433"/>
        <end position="500"/>
    </location>
</feature>
<evidence type="ECO:0000256" key="2">
    <source>
        <dbReference type="ARBA" id="ARBA00022527"/>
    </source>
</evidence>
<dbReference type="InterPro" id="IPR000719">
    <property type="entry name" value="Prot_kinase_dom"/>
</dbReference>
<feature type="domain" description="PASTA" evidence="13">
    <location>
        <begin position="365"/>
        <end position="432"/>
    </location>
</feature>
<dbReference type="Gene3D" id="1.10.510.10">
    <property type="entry name" value="Transferase(Phosphotransferase) domain 1"/>
    <property type="match status" value="1"/>
</dbReference>
<dbReference type="InterPro" id="IPR008271">
    <property type="entry name" value="Ser/Thr_kinase_AS"/>
</dbReference>
<evidence type="ECO:0000256" key="4">
    <source>
        <dbReference type="ARBA" id="ARBA00022741"/>
    </source>
</evidence>
<comment type="catalytic activity">
    <reaction evidence="7">
        <text>L-threonyl-[protein] + ATP = O-phospho-L-threonyl-[protein] + ADP + H(+)</text>
        <dbReference type="Rhea" id="RHEA:46608"/>
        <dbReference type="Rhea" id="RHEA-COMP:11060"/>
        <dbReference type="Rhea" id="RHEA-COMP:11605"/>
        <dbReference type="ChEBI" id="CHEBI:15378"/>
        <dbReference type="ChEBI" id="CHEBI:30013"/>
        <dbReference type="ChEBI" id="CHEBI:30616"/>
        <dbReference type="ChEBI" id="CHEBI:61977"/>
        <dbReference type="ChEBI" id="CHEBI:456216"/>
        <dbReference type="EC" id="2.7.11.1"/>
    </reaction>
</comment>
<evidence type="ECO:0000256" key="3">
    <source>
        <dbReference type="ARBA" id="ARBA00022679"/>
    </source>
</evidence>
<evidence type="ECO:0000256" key="11">
    <source>
        <dbReference type="SAM" id="Phobius"/>
    </source>
</evidence>
<keyword evidence="11" id="KW-0472">Membrane</keyword>
<dbReference type="CDD" id="cd06577">
    <property type="entry name" value="PASTA_pknB"/>
    <property type="match status" value="3"/>
</dbReference>
<protein>
    <recommendedName>
        <fullName evidence="1">non-specific serine/threonine protein kinase</fullName>
        <ecNumber evidence="1">2.7.11.1</ecNumber>
    </recommendedName>
</protein>
<dbReference type="EMBL" id="JBHTOK010000005">
    <property type="protein sequence ID" value="MFD1440029.1"/>
    <property type="molecule type" value="Genomic_DNA"/>
</dbReference>
<keyword evidence="2" id="KW-0723">Serine/threonine-protein kinase</keyword>